<dbReference type="GO" id="GO:0003899">
    <property type="term" value="F:DNA-directed RNA polymerase activity"/>
    <property type="evidence" value="ECO:0007669"/>
    <property type="project" value="UniProtKB-EC"/>
</dbReference>
<dbReference type="InterPro" id="IPR046950">
    <property type="entry name" value="DNA-dir_Rpol_C_phage-type"/>
</dbReference>
<dbReference type="PANTHER" id="PTHR10102">
    <property type="entry name" value="DNA-DIRECTED RNA POLYMERASE, MITOCHONDRIAL"/>
    <property type="match status" value="1"/>
</dbReference>
<evidence type="ECO:0000256" key="5">
    <source>
        <dbReference type="ARBA" id="ARBA00022695"/>
    </source>
</evidence>
<dbReference type="GO" id="GO:0003677">
    <property type="term" value="F:DNA binding"/>
    <property type="evidence" value="ECO:0007669"/>
    <property type="project" value="InterPro"/>
</dbReference>
<organism evidence="9 10">
    <name type="scientific">Pelagibacter phage HTVC025P</name>
    <dbReference type="NCBI Taxonomy" id="2259657"/>
    <lineage>
        <taxon>Viruses</taxon>
        <taxon>Duplodnaviria</taxon>
        <taxon>Heunggongvirae</taxon>
        <taxon>Uroviricota</taxon>
        <taxon>Caudoviricetes</taxon>
        <taxon>Autographivirales</taxon>
        <taxon>Autographivirales incertae sedis</taxon>
        <taxon>Thoosavirus</taxon>
        <taxon>Thoosavirus HTVC025P</taxon>
    </lineage>
</organism>
<evidence type="ECO:0000259" key="8">
    <source>
        <dbReference type="Pfam" id="PF00940"/>
    </source>
</evidence>
<accession>A0A4Y1NUR5</accession>
<dbReference type="Gene3D" id="1.10.287.280">
    <property type="match status" value="1"/>
</dbReference>
<dbReference type="Gene3D" id="1.10.287.260">
    <property type="match status" value="1"/>
</dbReference>
<dbReference type="EC" id="2.7.7.6" evidence="2"/>
<evidence type="ECO:0000256" key="4">
    <source>
        <dbReference type="ARBA" id="ARBA00022679"/>
    </source>
</evidence>
<evidence type="ECO:0000256" key="3">
    <source>
        <dbReference type="ARBA" id="ARBA00022478"/>
    </source>
</evidence>
<keyword evidence="4" id="KW-0808">Transferase</keyword>
<evidence type="ECO:0000313" key="9">
    <source>
        <dbReference type="EMBL" id="AXH71686.1"/>
    </source>
</evidence>
<evidence type="ECO:0000256" key="6">
    <source>
        <dbReference type="ARBA" id="ARBA00023163"/>
    </source>
</evidence>
<comment type="catalytic activity">
    <reaction evidence="7">
        <text>RNA(n) + a ribonucleoside 5'-triphosphate = RNA(n+1) + diphosphate</text>
        <dbReference type="Rhea" id="RHEA:21248"/>
        <dbReference type="Rhea" id="RHEA-COMP:14527"/>
        <dbReference type="Rhea" id="RHEA-COMP:17342"/>
        <dbReference type="ChEBI" id="CHEBI:33019"/>
        <dbReference type="ChEBI" id="CHEBI:61557"/>
        <dbReference type="ChEBI" id="CHEBI:140395"/>
        <dbReference type="EC" id="2.7.7.6"/>
    </reaction>
</comment>
<dbReference type="EMBL" id="MH598799">
    <property type="protein sequence ID" value="AXH71686.1"/>
    <property type="molecule type" value="Genomic_DNA"/>
</dbReference>
<dbReference type="GO" id="GO:0000428">
    <property type="term" value="C:DNA-directed RNA polymerase complex"/>
    <property type="evidence" value="ECO:0007669"/>
    <property type="project" value="UniProtKB-KW"/>
</dbReference>
<evidence type="ECO:0000256" key="7">
    <source>
        <dbReference type="ARBA" id="ARBA00048552"/>
    </source>
</evidence>
<feature type="domain" description="DNA-directed RNA polymerase C-terminal" evidence="8">
    <location>
        <begin position="173"/>
        <end position="531"/>
    </location>
</feature>
<sequence length="558" mass="64517">MHYNLIKQTNRRYLEELNNRWHEFPKVTQSINIMQKTEWVINKPIYDVLKKCIRNDYDLGKLPVNPETIELPPKPFDIATNEEAKIKWKREAQKVYKNRAKSKSKYIQINQILAEAEHFLNCGGFFYPYQFDFRGRIYPKPAMLSPQSADYSRALLKFKFGKKMGDDEAFADFAIAGSGLYGEVDKQELKVRTEWIEQYAKRIIECATNPFEYTWWTEADKPFCFLAWCYEYKAFADTDFDASFVTTLPLQSDCSNSGLQHYSAMMLDEIGGKATNLVPSNKPADVYSLVANKVVMKLRDMPDSNYAKQWLEYGVDRKLCKKPVMCLPYSLTMYSCRQYLQDHLEKELMERQRQHPFGDKLFQATQWLTPIVWKSINEIIKGAKEIMGFLKDVSRLVASENLPVTWTSPLGLPIFMSCYKKESKRVKTMMGDSIIKLSLASETKLIDKRKTAQSICPNFIHSLDASVLQLAVVKANELGVDTFSLIHDSFGVVAPDVRLMAKALREAFCEIYSQDILANWAMEMKQMLSDKNKKKFKPIPAKGNLDLELVKQSLFFCI</sequence>
<dbReference type="Gene3D" id="1.10.150.20">
    <property type="entry name" value="5' to 3' exonuclease, C-terminal subdomain"/>
    <property type="match status" value="1"/>
</dbReference>
<keyword evidence="5" id="KW-0548">Nucleotidyltransferase</keyword>
<evidence type="ECO:0000256" key="1">
    <source>
        <dbReference type="ARBA" id="ARBA00009493"/>
    </source>
</evidence>
<dbReference type="InterPro" id="IPR043502">
    <property type="entry name" value="DNA/RNA_pol_sf"/>
</dbReference>
<dbReference type="SUPFAM" id="SSF56672">
    <property type="entry name" value="DNA/RNA polymerases"/>
    <property type="match status" value="1"/>
</dbReference>
<dbReference type="GO" id="GO:0006351">
    <property type="term" value="P:DNA-templated transcription"/>
    <property type="evidence" value="ECO:0007669"/>
    <property type="project" value="InterPro"/>
</dbReference>
<dbReference type="InterPro" id="IPR024075">
    <property type="entry name" value="DNA-dir_RNA_pol_helix_hairp_sf"/>
</dbReference>
<comment type="similarity">
    <text evidence="1">Belongs to the phage and mitochondrial RNA polymerase family.</text>
</comment>
<keyword evidence="10" id="KW-1185">Reference proteome</keyword>
<proteinExistence type="inferred from homology"/>
<gene>
    <name evidence="9" type="ORF">P025_gp12</name>
</gene>
<dbReference type="SMR" id="A0A4Y1NUR5"/>
<evidence type="ECO:0000256" key="2">
    <source>
        <dbReference type="ARBA" id="ARBA00012418"/>
    </source>
</evidence>
<dbReference type="Pfam" id="PF00940">
    <property type="entry name" value="RNA_pol"/>
    <property type="match status" value="1"/>
</dbReference>
<name>A0A4Y1NUR5_9CAUD</name>
<protein>
    <recommendedName>
        <fullName evidence="2">DNA-directed RNA polymerase</fullName>
        <ecNumber evidence="2">2.7.7.6</ecNumber>
    </recommendedName>
</protein>
<reference evidence="9 10" key="1">
    <citation type="journal article" date="2019" name="Environ. Microbiol.">
        <title>Pelagiphages in the Podoviridae family integrate into host genomes.</title>
        <authorList>
            <person name="Zhao Y."/>
            <person name="Qin F."/>
            <person name="Zhang R."/>
            <person name="Giovannoni S.J."/>
            <person name="Zhang Z."/>
            <person name="Sun J."/>
            <person name="Du S."/>
            <person name="Rensing C."/>
        </authorList>
    </citation>
    <scope>NUCLEOTIDE SEQUENCE [LARGE SCALE GENOMIC DNA]</scope>
</reference>
<dbReference type="PANTHER" id="PTHR10102:SF0">
    <property type="entry name" value="DNA-DIRECTED RNA POLYMERASE, MITOCHONDRIAL"/>
    <property type="match status" value="1"/>
</dbReference>
<dbReference type="Proteomes" id="UP000320575">
    <property type="component" value="Segment"/>
</dbReference>
<keyword evidence="3" id="KW-0240">DNA-directed RNA polymerase</keyword>
<evidence type="ECO:0000313" key="10">
    <source>
        <dbReference type="Proteomes" id="UP000320575"/>
    </source>
</evidence>
<dbReference type="InterPro" id="IPR002092">
    <property type="entry name" value="DNA-dir_Rpol_phage-type"/>
</dbReference>
<keyword evidence="6" id="KW-0804">Transcription</keyword>